<dbReference type="GO" id="GO:0009234">
    <property type="term" value="P:menaquinone biosynthetic process"/>
    <property type="evidence" value="ECO:0007669"/>
    <property type="project" value="UniProtKB-UniPathway"/>
</dbReference>
<dbReference type="HOGENOM" id="CLU_043611_3_0_12"/>
<keyword evidence="8 9" id="KW-0472">Membrane</keyword>
<feature type="transmembrane region" description="Helical" evidence="9">
    <location>
        <begin position="20"/>
        <end position="39"/>
    </location>
</feature>
<dbReference type="EMBL" id="CP003155">
    <property type="protein sequence ID" value="AEV28039.1"/>
    <property type="molecule type" value="Genomic_DNA"/>
</dbReference>
<feature type="transmembrane region" description="Helical" evidence="9">
    <location>
        <begin position="120"/>
        <end position="137"/>
    </location>
</feature>
<keyword evidence="7 9" id="KW-1133">Transmembrane helix</keyword>
<keyword evidence="4" id="KW-1003">Cell membrane</keyword>
<dbReference type="GO" id="GO:0004659">
    <property type="term" value="F:prenyltransferase activity"/>
    <property type="evidence" value="ECO:0007669"/>
    <property type="project" value="InterPro"/>
</dbReference>
<dbReference type="InterPro" id="IPR000537">
    <property type="entry name" value="UbiA_prenyltransferase"/>
</dbReference>
<evidence type="ECO:0000313" key="11">
    <source>
        <dbReference type="Proteomes" id="UP000005632"/>
    </source>
</evidence>
<dbReference type="KEGG" id="sgp:SpiGrapes_0175"/>
<sequence length="303" mass="33780">MCIMNTKQFCNIVEIRTKSISMVTFLCGSIYAYFATGLWSWKIGLLMALSVLFVDMGTTGFNTYFDFLNGTDRAKTNKEKDKVLVHEGIEPISALLVSLGLFMLSGVLGLFLAYYTSWKLLVVGFVCMVVGFTYTGGPFPISRTPFGEVFAGGFLGSVLFMLSYYVQTKSIDRQVFLVSMPFLFLVALILTINNTCDFASDKNSGRKTLSIVLGKKKSLWLPYLEFGIAFLLATILLVKGIYPLWVLPFLFIAFMLSLREMKMLYARGFSPETKSVSMASIAKLYVLFGLAFFFGHLVSLVTG</sequence>
<protein>
    <submittedName>
        <fullName evidence="10">1,4-dihydroxy-2-naphthoate octaprenyltransferase</fullName>
    </submittedName>
</protein>
<evidence type="ECO:0000256" key="1">
    <source>
        <dbReference type="ARBA" id="ARBA00004141"/>
    </source>
</evidence>
<evidence type="ECO:0000256" key="5">
    <source>
        <dbReference type="ARBA" id="ARBA00022679"/>
    </source>
</evidence>
<comment type="pathway">
    <text evidence="2">Quinol/quinone metabolism; menaquinone biosynthesis.</text>
</comment>
<evidence type="ECO:0000256" key="3">
    <source>
        <dbReference type="ARBA" id="ARBA00022428"/>
    </source>
</evidence>
<feature type="transmembrane region" description="Helical" evidence="9">
    <location>
        <begin position="149"/>
        <end position="166"/>
    </location>
</feature>
<dbReference type="AlphaFoldDB" id="G8QU69"/>
<evidence type="ECO:0000313" key="10">
    <source>
        <dbReference type="EMBL" id="AEV28039.1"/>
    </source>
</evidence>
<dbReference type="Pfam" id="PF01040">
    <property type="entry name" value="UbiA"/>
    <property type="match status" value="1"/>
</dbReference>
<dbReference type="PIRSF" id="PIRSF005355">
    <property type="entry name" value="UBIAD1"/>
    <property type="match status" value="1"/>
</dbReference>
<name>G8QU69_SPHPG</name>
<dbReference type="Gene3D" id="1.10.357.140">
    <property type="entry name" value="UbiA prenyltransferase"/>
    <property type="match status" value="1"/>
</dbReference>
<gene>
    <name evidence="10" type="ordered locus">SpiGrapes_0175</name>
</gene>
<feature type="transmembrane region" description="Helical" evidence="9">
    <location>
        <begin position="282"/>
        <end position="301"/>
    </location>
</feature>
<evidence type="ECO:0000256" key="9">
    <source>
        <dbReference type="SAM" id="Phobius"/>
    </source>
</evidence>
<dbReference type="STRING" id="158190.SpiGrapes_0175"/>
<feature type="transmembrane region" description="Helical" evidence="9">
    <location>
        <begin position="45"/>
        <end position="68"/>
    </location>
</feature>
<keyword evidence="6 9" id="KW-0812">Transmembrane</keyword>
<comment type="subcellular location">
    <subcellularLocation>
        <location evidence="1">Membrane</location>
        <topology evidence="1">Multi-pass membrane protein</topology>
    </subcellularLocation>
</comment>
<evidence type="ECO:0000256" key="7">
    <source>
        <dbReference type="ARBA" id="ARBA00022989"/>
    </source>
</evidence>
<keyword evidence="5 10" id="KW-0808">Transferase</keyword>
<dbReference type="eggNOG" id="COG1575">
    <property type="taxonomic scope" value="Bacteria"/>
</dbReference>
<dbReference type="CDD" id="cd13962">
    <property type="entry name" value="PT_UbiA_UBIAD1"/>
    <property type="match status" value="1"/>
</dbReference>
<dbReference type="InterPro" id="IPR026046">
    <property type="entry name" value="UBIAD1"/>
</dbReference>
<keyword evidence="3" id="KW-0474">Menaquinone biosynthesis</keyword>
<feature type="transmembrane region" description="Helical" evidence="9">
    <location>
        <begin position="244"/>
        <end position="261"/>
    </location>
</feature>
<organism evidence="10 11">
    <name type="scientific">Sphaerochaeta pleomorpha (strain ATCC BAA-1885 / DSM 22778 / Grapes)</name>
    <dbReference type="NCBI Taxonomy" id="158190"/>
    <lineage>
        <taxon>Bacteria</taxon>
        <taxon>Pseudomonadati</taxon>
        <taxon>Spirochaetota</taxon>
        <taxon>Spirochaetia</taxon>
        <taxon>Spirochaetales</taxon>
        <taxon>Sphaerochaetaceae</taxon>
        <taxon>Sphaerochaeta</taxon>
    </lineage>
</organism>
<feature type="transmembrane region" description="Helical" evidence="9">
    <location>
        <begin position="178"/>
        <end position="199"/>
    </location>
</feature>
<feature type="transmembrane region" description="Helical" evidence="9">
    <location>
        <begin position="89"/>
        <end position="114"/>
    </location>
</feature>
<reference evidence="10 11" key="1">
    <citation type="submission" date="2011-11" db="EMBL/GenBank/DDBJ databases">
        <title>Complete sequence of Spirochaeta sp. grapes.</title>
        <authorList>
            <consortium name="US DOE Joint Genome Institute"/>
            <person name="Lucas S."/>
            <person name="Han J."/>
            <person name="Lapidus A."/>
            <person name="Cheng J.-F."/>
            <person name="Goodwin L."/>
            <person name="Pitluck S."/>
            <person name="Peters L."/>
            <person name="Ovchinnikova G."/>
            <person name="Munk A.C."/>
            <person name="Detter J.C."/>
            <person name="Han C."/>
            <person name="Tapia R."/>
            <person name="Land M."/>
            <person name="Hauser L."/>
            <person name="Kyrpides N."/>
            <person name="Ivanova N."/>
            <person name="Pagani I."/>
            <person name="Ritalahtilisa K."/>
            <person name="Loeffler F."/>
            <person name="Woyke T."/>
        </authorList>
    </citation>
    <scope>NUCLEOTIDE SEQUENCE [LARGE SCALE GENOMIC DNA]</scope>
    <source>
        <strain evidence="11">ATCC BAA-1885 / DSM 22778 / Grapes</strain>
    </source>
</reference>
<dbReference type="UniPathway" id="UPA00079"/>
<dbReference type="Proteomes" id="UP000005632">
    <property type="component" value="Chromosome"/>
</dbReference>
<dbReference type="GO" id="GO:0042371">
    <property type="term" value="P:vitamin K biosynthetic process"/>
    <property type="evidence" value="ECO:0007669"/>
    <property type="project" value="TreeGrafter"/>
</dbReference>
<dbReference type="Gene3D" id="1.20.120.1780">
    <property type="entry name" value="UbiA prenyltransferase"/>
    <property type="match status" value="1"/>
</dbReference>
<accession>G8QU69</accession>
<proteinExistence type="predicted"/>
<evidence type="ECO:0000256" key="8">
    <source>
        <dbReference type="ARBA" id="ARBA00023136"/>
    </source>
</evidence>
<feature type="transmembrane region" description="Helical" evidence="9">
    <location>
        <begin position="220"/>
        <end position="238"/>
    </location>
</feature>
<keyword evidence="11" id="KW-1185">Reference proteome</keyword>
<dbReference type="GO" id="GO:0016020">
    <property type="term" value="C:membrane"/>
    <property type="evidence" value="ECO:0007669"/>
    <property type="project" value="UniProtKB-SubCell"/>
</dbReference>
<evidence type="ECO:0000256" key="4">
    <source>
        <dbReference type="ARBA" id="ARBA00022475"/>
    </source>
</evidence>
<dbReference type="PANTHER" id="PTHR13929">
    <property type="entry name" value="1,4-DIHYDROXY-2-NAPHTHOATE OCTAPRENYLTRANSFERASE"/>
    <property type="match status" value="1"/>
</dbReference>
<evidence type="ECO:0000256" key="2">
    <source>
        <dbReference type="ARBA" id="ARBA00004863"/>
    </source>
</evidence>
<evidence type="ECO:0000256" key="6">
    <source>
        <dbReference type="ARBA" id="ARBA00022692"/>
    </source>
</evidence>
<dbReference type="PANTHER" id="PTHR13929:SF0">
    <property type="entry name" value="UBIA PRENYLTRANSFERASE DOMAIN-CONTAINING PROTEIN 1"/>
    <property type="match status" value="1"/>
</dbReference>
<dbReference type="InterPro" id="IPR044878">
    <property type="entry name" value="UbiA_sf"/>
</dbReference>